<dbReference type="SUPFAM" id="SSF51735">
    <property type="entry name" value="NAD(P)-binding Rossmann-fold domains"/>
    <property type="match status" value="1"/>
</dbReference>
<proteinExistence type="inferred from homology"/>
<evidence type="ECO:0000256" key="4">
    <source>
        <dbReference type="ARBA" id="ARBA00011990"/>
    </source>
</evidence>
<name>A0A4U8U731_9HELI</name>
<comment type="caution">
    <text evidence="9">The sequence shown here is derived from an EMBL/GenBank/DDBJ whole genome shotgun (WGS) entry which is preliminary data.</text>
</comment>
<accession>A0A4U8U731</accession>
<reference evidence="9 10" key="1">
    <citation type="journal article" date="2014" name="Genome Announc.">
        <title>Draft genome sequences of eight enterohepatic helicobacter species isolated from both laboratory and wild rodents.</title>
        <authorList>
            <person name="Sheh A."/>
            <person name="Shen Z."/>
            <person name="Fox J.G."/>
        </authorList>
    </citation>
    <scope>NUCLEOTIDE SEQUENCE [LARGE SCALE GENOMIC DNA]</scope>
    <source>
        <strain evidence="9 10">ATCC 49320</strain>
    </source>
</reference>
<protein>
    <recommendedName>
        <fullName evidence="4 7">dTDP-glucose 4,6-dehydratase</fullName>
        <ecNumber evidence="4 7">4.2.1.46</ecNumber>
    </recommendedName>
</protein>
<evidence type="ECO:0000256" key="5">
    <source>
        <dbReference type="ARBA" id="ARBA00023027"/>
    </source>
</evidence>
<dbReference type="InterPro" id="IPR016040">
    <property type="entry name" value="NAD(P)-bd_dom"/>
</dbReference>
<dbReference type="EC" id="4.2.1.46" evidence="4 7"/>
<evidence type="ECO:0000313" key="10">
    <source>
        <dbReference type="Proteomes" id="UP000029857"/>
    </source>
</evidence>
<evidence type="ECO:0000313" key="9">
    <source>
        <dbReference type="EMBL" id="TLE09079.1"/>
    </source>
</evidence>
<dbReference type="RefSeq" id="WP_034565435.1">
    <property type="nucleotide sequence ID" value="NZ_FZMS01000081.1"/>
</dbReference>
<dbReference type="EMBL" id="JRPJ02000036">
    <property type="protein sequence ID" value="TLE09079.1"/>
    <property type="molecule type" value="Genomic_DNA"/>
</dbReference>
<organism evidence="9 10">
    <name type="scientific">Helicobacter bilis</name>
    <dbReference type="NCBI Taxonomy" id="37372"/>
    <lineage>
        <taxon>Bacteria</taxon>
        <taxon>Pseudomonadati</taxon>
        <taxon>Campylobacterota</taxon>
        <taxon>Epsilonproteobacteria</taxon>
        <taxon>Campylobacterales</taxon>
        <taxon>Helicobacteraceae</taxon>
        <taxon>Helicobacter</taxon>
    </lineage>
</organism>
<evidence type="ECO:0000256" key="1">
    <source>
        <dbReference type="ARBA" id="ARBA00001539"/>
    </source>
</evidence>
<sequence length="340" mass="38446">MKSILITGGAGFIGSNFVLYFLKKYPNYHIVNLDLLTYAGSLENLKGVESFSNYTFIQGDICDEGLVNEIFTKYEIESVIHFAAESHVDNSIANPNAFIKTNVNGTFNLLHTAYLHWFEAPHIAKRGKENCVFHHISTDEVFGSLGESGYFTESTPYAPNSPYSASKASSDMLVRSYIHTYGLKAFITNCSNNYGPKQHDEKLIPTIIRNALQGETIPIYGDGKNVRDWLYVEDHCRAIDVVFHSQCYGETFNVGGNCERVNIEIAKHICALLDEIAPRADKKSYQSQIAFVQDRVGHDRRYAIDSSKIAKILDWKPQESFASGLEKTLRYYVRKYRSVL</sequence>
<evidence type="ECO:0000256" key="6">
    <source>
        <dbReference type="ARBA" id="ARBA00023239"/>
    </source>
</evidence>
<evidence type="ECO:0000259" key="8">
    <source>
        <dbReference type="Pfam" id="PF16363"/>
    </source>
</evidence>
<dbReference type="InterPro" id="IPR036291">
    <property type="entry name" value="NAD(P)-bd_dom_sf"/>
</dbReference>
<dbReference type="InterPro" id="IPR005888">
    <property type="entry name" value="dTDP_Gluc_deHydtase"/>
</dbReference>
<dbReference type="NCBIfam" id="TIGR01181">
    <property type="entry name" value="dTDP_gluc_dehyt"/>
    <property type="match status" value="1"/>
</dbReference>
<evidence type="ECO:0000256" key="2">
    <source>
        <dbReference type="ARBA" id="ARBA00001911"/>
    </source>
</evidence>
<feature type="domain" description="NAD(P)-binding" evidence="8">
    <location>
        <begin position="5"/>
        <end position="328"/>
    </location>
</feature>
<dbReference type="Proteomes" id="UP000029857">
    <property type="component" value="Unassembled WGS sequence"/>
</dbReference>
<dbReference type="Gene3D" id="3.90.25.10">
    <property type="entry name" value="UDP-galactose 4-epimerase, domain 1"/>
    <property type="match status" value="1"/>
</dbReference>
<comment type="cofactor">
    <cofactor evidence="2 7">
        <name>NAD(+)</name>
        <dbReference type="ChEBI" id="CHEBI:57540"/>
    </cofactor>
</comment>
<keyword evidence="5" id="KW-0520">NAD</keyword>
<comment type="similarity">
    <text evidence="3 7">Belongs to the NAD(P)-dependent epimerase/dehydratase family. dTDP-glucose dehydratase subfamily.</text>
</comment>
<keyword evidence="6 7" id="KW-0456">Lyase</keyword>
<dbReference type="Pfam" id="PF16363">
    <property type="entry name" value="GDP_Man_Dehyd"/>
    <property type="match status" value="1"/>
</dbReference>
<gene>
    <name evidence="9" type="primary">rfbB</name>
    <name evidence="9" type="ORF">LS79_008670</name>
</gene>
<evidence type="ECO:0000256" key="7">
    <source>
        <dbReference type="RuleBase" id="RU004473"/>
    </source>
</evidence>
<comment type="catalytic activity">
    <reaction evidence="1 7">
        <text>dTDP-alpha-D-glucose = dTDP-4-dehydro-6-deoxy-alpha-D-glucose + H2O</text>
        <dbReference type="Rhea" id="RHEA:17221"/>
        <dbReference type="ChEBI" id="CHEBI:15377"/>
        <dbReference type="ChEBI" id="CHEBI:57477"/>
        <dbReference type="ChEBI" id="CHEBI:57649"/>
        <dbReference type="EC" id="4.2.1.46"/>
    </reaction>
</comment>
<evidence type="ECO:0000256" key="3">
    <source>
        <dbReference type="ARBA" id="ARBA00008178"/>
    </source>
</evidence>
<dbReference type="AlphaFoldDB" id="A0A4U8U731"/>
<dbReference type="Gene3D" id="3.40.50.720">
    <property type="entry name" value="NAD(P)-binding Rossmann-like Domain"/>
    <property type="match status" value="1"/>
</dbReference>
<dbReference type="CDD" id="cd05246">
    <property type="entry name" value="dTDP_GD_SDR_e"/>
    <property type="match status" value="1"/>
</dbReference>
<dbReference type="GO" id="GO:0009225">
    <property type="term" value="P:nucleotide-sugar metabolic process"/>
    <property type="evidence" value="ECO:0007669"/>
    <property type="project" value="InterPro"/>
</dbReference>
<dbReference type="PANTHER" id="PTHR43000">
    <property type="entry name" value="DTDP-D-GLUCOSE 4,6-DEHYDRATASE-RELATED"/>
    <property type="match status" value="1"/>
</dbReference>
<dbReference type="GO" id="GO:0008460">
    <property type="term" value="F:dTDP-glucose 4,6-dehydratase activity"/>
    <property type="evidence" value="ECO:0007669"/>
    <property type="project" value="UniProtKB-EC"/>
</dbReference>